<dbReference type="AlphaFoldDB" id="A0A7Y7YJ33"/>
<protein>
    <submittedName>
        <fullName evidence="1">Tail fiber assembly protein</fullName>
    </submittedName>
</protein>
<dbReference type="Proteomes" id="UP000520592">
    <property type="component" value="Unassembled WGS sequence"/>
</dbReference>
<accession>A0A7Y7YJ33</accession>
<dbReference type="EMBL" id="JACAQD010000057">
    <property type="protein sequence ID" value="NWC37213.1"/>
    <property type="molecule type" value="Genomic_DNA"/>
</dbReference>
<name>A0A7Y7YJ33_9PSED</name>
<dbReference type="InterPro" id="IPR003458">
    <property type="entry name" value="Phage_T4_Gp38_tail_assem"/>
</dbReference>
<reference evidence="1 2" key="1">
    <citation type="submission" date="2020-04" db="EMBL/GenBank/DDBJ databases">
        <title>Molecular characterization of pseudomonads from Agaricus bisporus reveal novel blotch 2 pathogens in Western Europe.</title>
        <authorList>
            <person name="Taparia T."/>
            <person name="Krijger M."/>
            <person name="Haynes E."/>
            <person name="Elpinstone J.G."/>
            <person name="Noble R."/>
            <person name="Van Der Wolf J."/>
        </authorList>
    </citation>
    <scope>NUCLEOTIDE SEQUENCE [LARGE SCALE GENOMIC DNA]</scope>
    <source>
        <strain evidence="1 2">IPO3737</strain>
    </source>
</reference>
<dbReference type="RefSeq" id="WP_177062710.1">
    <property type="nucleotide sequence ID" value="NZ_JACAPS010000049.1"/>
</dbReference>
<gene>
    <name evidence="1" type="ORF">HX876_33185</name>
</gene>
<proteinExistence type="predicted"/>
<organism evidence="1 2">
    <name type="scientific">Pseudomonas gingeri</name>
    <dbReference type="NCBI Taxonomy" id="117681"/>
    <lineage>
        <taxon>Bacteria</taxon>
        <taxon>Pseudomonadati</taxon>
        <taxon>Pseudomonadota</taxon>
        <taxon>Gammaproteobacteria</taxon>
        <taxon>Pseudomonadales</taxon>
        <taxon>Pseudomonadaceae</taxon>
        <taxon>Pseudomonas</taxon>
    </lineage>
</organism>
<comment type="caution">
    <text evidence="1">The sequence shown here is derived from an EMBL/GenBank/DDBJ whole genome shotgun (WGS) entry which is preliminary data.</text>
</comment>
<sequence>MKYYIDSALNELLALASDGSEDSFITDGFELADDDQVAAFRAAQAAANAPTPAEVLAAANAQRDSLLASAGLRVAPLQDAVDLGSASAVDTASLKSWKEYRIAVNGVSAQAGFPTTIDWPAPPS</sequence>
<dbReference type="Pfam" id="PF02413">
    <property type="entry name" value="Caudo_TAP"/>
    <property type="match status" value="1"/>
</dbReference>
<evidence type="ECO:0000313" key="2">
    <source>
        <dbReference type="Proteomes" id="UP000520592"/>
    </source>
</evidence>
<evidence type="ECO:0000313" key="1">
    <source>
        <dbReference type="EMBL" id="NWC37213.1"/>
    </source>
</evidence>